<protein>
    <submittedName>
        <fullName evidence="1">Uncharacterized protein</fullName>
    </submittedName>
</protein>
<proteinExistence type="predicted"/>
<organism evidence="1 2">
    <name type="scientific">Polyplosphaeria fusca</name>
    <dbReference type="NCBI Taxonomy" id="682080"/>
    <lineage>
        <taxon>Eukaryota</taxon>
        <taxon>Fungi</taxon>
        <taxon>Dikarya</taxon>
        <taxon>Ascomycota</taxon>
        <taxon>Pezizomycotina</taxon>
        <taxon>Dothideomycetes</taxon>
        <taxon>Pleosporomycetidae</taxon>
        <taxon>Pleosporales</taxon>
        <taxon>Tetraplosphaeriaceae</taxon>
        <taxon>Polyplosphaeria</taxon>
    </lineage>
</organism>
<gene>
    <name evidence="1" type="ORF">EJ04DRAFT_565735</name>
</gene>
<evidence type="ECO:0000313" key="2">
    <source>
        <dbReference type="Proteomes" id="UP000799444"/>
    </source>
</evidence>
<comment type="caution">
    <text evidence="1">The sequence shown here is derived from an EMBL/GenBank/DDBJ whole genome shotgun (WGS) entry which is preliminary data.</text>
</comment>
<reference evidence="1" key="1">
    <citation type="journal article" date="2020" name="Stud. Mycol.">
        <title>101 Dothideomycetes genomes: a test case for predicting lifestyles and emergence of pathogens.</title>
        <authorList>
            <person name="Haridas S."/>
            <person name="Albert R."/>
            <person name="Binder M."/>
            <person name="Bloem J."/>
            <person name="Labutti K."/>
            <person name="Salamov A."/>
            <person name="Andreopoulos B."/>
            <person name="Baker S."/>
            <person name="Barry K."/>
            <person name="Bills G."/>
            <person name="Bluhm B."/>
            <person name="Cannon C."/>
            <person name="Castanera R."/>
            <person name="Culley D."/>
            <person name="Daum C."/>
            <person name="Ezra D."/>
            <person name="Gonzalez J."/>
            <person name="Henrissat B."/>
            <person name="Kuo A."/>
            <person name="Liang C."/>
            <person name="Lipzen A."/>
            <person name="Lutzoni F."/>
            <person name="Magnuson J."/>
            <person name="Mondo S."/>
            <person name="Nolan M."/>
            <person name="Ohm R."/>
            <person name="Pangilinan J."/>
            <person name="Park H.-J."/>
            <person name="Ramirez L."/>
            <person name="Alfaro M."/>
            <person name="Sun H."/>
            <person name="Tritt A."/>
            <person name="Yoshinaga Y."/>
            <person name="Zwiers L.-H."/>
            <person name="Turgeon B."/>
            <person name="Goodwin S."/>
            <person name="Spatafora J."/>
            <person name="Crous P."/>
            <person name="Grigoriev I."/>
        </authorList>
    </citation>
    <scope>NUCLEOTIDE SEQUENCE</scope>
    <source>
        <strain evidence="1">CBS 125425</strain>
    </source>
</reference>
<dbReference type="EMBL" id="ML996172">
    <property type="protein sequence ID" value="KAF2732751.1"/>
    <property type="molecule type" value="Genomic_DNA"/>
</dbReference>
<dbReference type="AlphaFoldDB" id="A0A9P4V117"/>
<evidence type="ECO:0000313" key="1">
    <source>
        <dbReference type="EMBL" id="KAF2732751.1"/>
    </source>
</evidence>
<dbReference type="Proteomes" id="UP000799444">
    <property type="component" value="Unassembled WGS sequence"/>
</dbReference>
<accession>A0A9P4V117</accession>
<keyword evidence="2" id="KW-1185">Reference proteome</keyword>
<name>A0A9P4V117_9PLEO</name>
<sequence>MVRPLSASTKPGHWTTVEPRPDLNVCFRLLLDCFSPATTQDQLDTLTLGFAPNIPRPSLPQSSSPSPQPYSTTRIASRGVTMAQPGTCQHNFVVIKSDTTVVQWNCNLCHSGPHWYIYECSNCKIKTCRPCTSKA</sequence>
<dbReference type="OrthoDB" id="4596934at2759"/>